<dbReference type="PANTHER" id="PTHR47993">
    <property type="entry name" value="OS09G0372900 PROTEIN-RELATED"/>
    <property type="match status" value="1"/>
</dbReference>
<dbReference type="InterPro" id="IPR036047">
    <property type="entry name" value="F-box-like_dom_sf"/>
</dbReference>
<gene>
    <name evidence="4" type="primary">LOC104584441</name>
    <name evidence="3" type="ORF">BRADI_4g10260v3</name>
</gene>
<dbReference type="InterPro" id="IPR017451">
    <property type="entry name" value="F-box-assoc_interact_dom"/>
</dbReference>
<sequence>MAEGGGGSRSGCEARDGARPVLVVSLPTHRNPRSDPATATELKGADVLPEEIVVWEILVRLPAPAVLRCRAVCSSWRRLTSRADFLLAHHRRQPSLPLVVLQGGTATDPRRGPEDSESKPGRRLLGFDEYNSGASRSFELHGSCDGLLLLSLSDGRFSICSPATRQHTPLPALTNAGSIVAEALYLHGPSGEYRVLYWNEGMHLTDHHAVCYVIDVPRGRQPTCIGVPAAFPGMKLDDIASAGRMSVNNSRPPVLFRGCLHWDPGRSPYAGIVVFDTVAESFRWMRCAAAAATGYSTRLHDMGGSIALTCFEDCRRVAKIWVLADYEGEVWSFKYKFPVESIYNVRHTEHLVLSHKCDMLVEANSGCYMFHCDSNGKLLHEFYLGFWGSRITGHRYKESLSLVKYDFFPRRSRRGGARVGQPHFFR</sequence>
<dbReference type="PANTHER" id="PTHR47993:SF93">
    <property type="entry name" value="OS04G0195100 PROTEIN"/>
    <property type="match status" value="1"/>
</dbReference>
<dbReference type="EMBL" id="CM000883">
    <property type="protein sequence ID" value="KQJ87298.1"/>
    <property type="molecule type" value="Genomic_DNA"/>
</dbReference>
<feature type="region of interest" description="Disordered" evidence="1">
    <location>
        <begin position="101"/>
        <end position="124"/>
    </location>
</feature>
<evidence type="ECO:0000256" key="1">
    <source>
        <dbReference type="SAM" id="MobiDB-lite"/>
    </source>
</evidence>
<dbReference type="NCBIfam" id="TIGR01640">
    <property type="entry name" value="F_box_assoc_1"/>
    <property type="match status" value="1"/>
</dbReference>
<dbReference type="eggNOG" id="ENOG502S45U">
    <property type="taxonomic scope" value="Eukaryota"/>
</dbReference>
<dbReference type="EnsemblPlants" id="KQJ87298">
    <property type="protein sequence ID" value="KQJ87298"/>
    <property type="gene ID" value="BRADI_4g10260v3"/>
</dbReference>
<feature type="domain" description="F-box" evidence="2">
    <location>
        <begin position="47"/>
        <end position="82"/>
    </location>
</feature>
<dbReference type="CDD" id="cd22157">
    <property type="entry name" value="F-box_AtFBW1-like"/>
    <property type="match status" value="1"/>
</dbReference>
<reference evidence="4" key="3">
    <citation type="submission" date="2018-08" db="UniProtKB">
        <authorList>
            <consortium name="EnsemblPlants"/>
        </authorList>
    </citation>
    <scope>IDENTIFICATION</scope>
    <source>
        <strain evidence="4">cv. Bd21</strain>
    </source>
</reference>
<evidence type="ECO:0000313" key="3">
    <source>
        <dbReference type="EMBL" id="KQJ87298.1"/>
    </source>
</evidence>
<reference evidence="3 4" key="1">
    <citation type="journal article" date="2010" name="Nature">
        <title>Genome sequencing and analysis of the model grass Brachypodium distachyon.</title>
        <authorList>
            <consortium name="International Brachypodium Initiative"/>
        </authorList>
    </citation>
    <scope>NUCLEOTIDE SEQUENCE [LARGE SCALE GENOMIC DNA]</scope>
    <source>
        <strain evidence="3">Bd21</strain>
        <strain evidence="4">cv. Bd21</strain>
    </source>
</reference>
<dbReference type="Gramene" id="KQJ87298">
    <property type="protein sequence ID" value="KQJ87298"/>
    <property type="gene ID" value="BRADI_4g10260v3"/>
</dbReference>
<dbReference type="GeneID" id="104584441"/>
<dbReference type="InterPro" id="IPR001810">
    <property type="entry name" value="F-box_dom"/>
</dbReference>
<accession>I1IJF5</accession>
<organism evidence="3">
    <name type="scientific">Brachypodium distachyon</name>
    <name type="common">Purple false brome</name>
    <name type="synonym">Trachynia distachya</name>
    <dbReference type="NCBI Taxonomy" id="15368"/>
    <lineage>
        <taxon>Eukaryota</taxon>
        <taxon>Viridiplantae</taxon>
        <taxon>Streptophyta</taxon>
        <taxon>Embryophyta</taxon>
        <taxon>Tracheophyta</taxon>
        <taxon>Spermatophyta</taxon>
        <taxon>Magnoliopsida</taxon>
        <taxon>Liliopsida</taxon>
        <taxon>Poales</taxon>
        <taxon>Poaceae</taxon>
        <taxon>BOP clade</taxon>
        <taxon>Pooideae</taxon>
        <taxon>Stipodae</taxon>
        <taxon>Brachypodieae</taxon>
        <taxon>Brachypodium</taxon>
    </lineage>
</organism>
<name>I1IJF5_BRADI</name>
<evidence type="ECO:0000313" key="5">
    <source>
        <dbReference type="Proteomes" id="UP000008810"/>
    </source>
</evidence>
<feature type="compositionally biased region" description="Basic and acidic residues" evidence="1">
    <location>
        <begin position="108"/>
        <end position="120"/>
    </location>
</feature>
<dbReference type="RefSeq" id="XP_014757989.1">
    <property type="nucleotide sequence ID" value="XM_014902503.2"/>
</dbReference>
<dbReference type="OrthoDB" id="605570at2759"/>
<evidence type="ECO:0000313" key="4">
    <source>
        <dbReference type="EnsemblPlants" id="KQJ87298"/>
    </source>
</evidence>
<dbReference type="Gene3D" id="1.20.1280.50">
    <property type="match status" value="1"/>
</dbReference>
<dbReference type="HOGENOM" id="CLU_032609_0_1_1"/>
<reference evidence="3" key="2">
    <citation type="submission" date="2017-06" db="EMBL/GenBank/DDBJ databases">
        <title>WGS assembly of Brachypodium distachyon.</title>
        <authorList>
            <consortium name="The International Brachypodium Initiative"/>
            <person name="Lucas S."/>
            <person name="Harmon-Smith M."/>
            <person name="Lail K."/>
            <person name="Tice H."/>
            <person name="Grimwood J."/>
            <person name="Bruce D."/>
            <person name="Barry K."/>
            <person name="Shu S."/>
            <person name="Lindquist E."/>
            <person name="Wang M."/>
            <person name="Pitluck S."/>
            <person name="Vogel J.P."/>
            <person name="Garvin D.F."/>
            <person name="Mockler T.C."/>
            <person name="Schmutz J."/>
            <person name="Rokhsar D."/>
            <person name="Bevan M.W."/>
        </authorList>
    </citation>
    <scope>NUCLEOTIDE SEQUENCE</scope>
    <source>
        <strain evidence="3">Bd21</strain>
    </source>
</reference>
<evidence type="ECO:0000259" key="2">
    <source>
        <dbReference type="Pfam" id="PF12937"/>
    </source>
</evidence>
<dbReference type="KEGG" id="bdi:104584441"/>
<proteinExistence type="predicted"/>
<dbReference type="InterPro" id="IPR050233">
    <property type="entry name" value="A_thaliana_F-box"/>
</dbReference>
<keyword evidence="5" id="KW-1185">Reference proteome</keyword>
<dbReference type="Pfam" id="PF12937">
    <property type="entry name" value="F-box-like"/>
    <property type="match status" value="1"/>
</dbReference>
<dbReference type="AlphaFoldDB" id="I1IJF5"/>
<dbReference type="SUPFAM" id="SSF81383">
    <property type="entry name" value="F-box domain"/>
    <property type="match status" value="1"/>
</dbReference>
<protein>
    <recommendedName>
        <fullName evidence="2">F-box domain-containing protein</fullName>
    </recommendedName>
</protein>
<dbReference type="OMA" id="CYMFHCD"/>
<dbReference type="Proteomes" id="UP000008810">
    <property type="component" value="Chromosome 4"/>
</dbReference>